<dbReference type="PANTHER" id="PTHR12300">
    <property type="entry name" value="HVA22-LIKE PROTEINS"/>
    <property type="match status" value="1"/>
</dbReference>
<evidence type="ECO:0000313" key="3">
    <source>
        <dbReference type="EMBL" id="KAE9448558.1"/>
    </source>
</evidence>
<dbReference type="PANTHER" id="PTHR12300:SF176">
    <property type="entry name" value="HVA22-LIKE PROTEIN"/>
    <property type="match status" value="1"/>
</dbReference>
<evidence type="ECO:0000256" key="2">
    <source>
        <dbReference type="SAM" id="MobiDB-lite"/>
    </source>
</evidence>
<sequence length="282" mass="31599">MEGGVGQIRVPDDHSPGTVLEEIRVVTDVDLASKASLGLVVSLSIMALFSSNMPSEVGLRLLLCPLSSNIVVRTACLLNIANLLINCCSVGVALPVYSTFKAIETNDQTEQQRWLVYWAAYGSFSIAEVFTDKLISWFPLYYHMKFAFLVWLQLPSVDGAKQLYVTHLRPFLLKHQARLDQIVEFSYGEMVKRAHLMFLWHGLSRLDEGKFVSAHQAEIQFAKTLLVKMWMSANEMANDILHPGQRRGTGAIEGPRTLRSRANDVIEGPETQVENSESENDE</sequence>
<protein>
    <recommendedName>
        <fullName evidence="1">HVA22-like protein</fullName>
    </recommendedName>
</protein>
<dbReference type="EMBL" id="QEFC01003412">
    <property type="protein sequence ID" value="KAE9448558.1"/>
    <property type="molecule type" value="Genomic_DNA"/>
</dbReference>
<proteinExistence type="inferred from homology"/>
<dbReference type="Proteomes" id="UP000428333">
    <property type="component" value="Linkage Group LG12"/>
</dbReference>
<feature type="region of interest" description="Disordered" evidence="2">
    <location>
        <begin position="242"/>
        <end position="282"/>
    </location>
</feature>
<feature type="non-terminal residue" evidence="3">
    <location>
        <position position="1"/>
    </location>
</feature>
<dbReference type="Pfam" id="PF03134">
    <property type="entry name" value="TB2_DP1_HVA22"/>
    <property type="match status" value="1"/>
</dbReference>
<dbReference type="OrthoDB" id="10009287at2759"/>
<comment type="similarity">
    <text evidence="1">Belongs to the DP1 family.</text>
</comment>
<keyword evidence="4" id="KW-1185">Reference proteome</keyword>
<accession>A0A6A4L132</accession>
<organism evidence="3 4">
    <name type="scientific">Rhododendron williamsianum</name>
    <dbReference type="NCBI Taxonomy" id="262921"/>
    <lineage>
        <taxon>Eukaryota</taxon>
        <taxon>Viridiplantae</taxon>
        <taxon>Streptophyta</taxon>
        <taxon>Embryophyta</taxon>
        <taxon>Tracheophyta</taxon>
        <taxon>Spermatophyta</taxon>
        <taxon>Magnoliopsida</taxon>
        <taxon>eudicotyledons</taxon>
        <taxon>Gunneridae</taxon>
        <taxon>Pentapetalae</taxon>
        <taxon>asterids</taxon>
        <taxon>Ericales</taxon>
        <taxon>Ericaceae</taxon>
        <taxon>Ericoideae</taxon>
        <taxon>Rhodoreae</taxon>
        <taxon>Rhododendron</taxon>
    </lineage>
</organism>
<dbReference type="InterPro" id="IPR004345">
    <property type="entry name" value="TB2_DP1_HVA22"/>
</dbReference>
<dbReference type="AlphaFoldDB" id="A0A6A4L132"/>
<comment type="caution">
    <text evidence="3">The sequence shown here is derived from an EMBL/GenBank/DDBJ whole genome shotgun (WGS) entry which is preliminary data.</text>
</comment>
<comment type="subcellular location">
    <subcellularLocation>
        <location evidence="1">Membrane</location>
        <topology evidence="1">Multi-pass membrane protein</topology>
    </subcellularLocation>
</comment>
<reference evidence="3 4" key="1">
    <citation type="journal article" date="2019" name="Genome Biol. Evol.">
        <title>The Rhododendron genome and chromosomal organization provide insight into shared whole-genome duplications across the heath family (Ericaceae).</title>
        <authorList>
            <person name="Soza V.L."/>
            <person name="Lindsley D."/>
            <person name="Waalkes A."/>
            <person name="Ramage E."/>
            <person name="Patwardhan R.P."/>
            <person name="Burton J.N."/>
            <person name="Adey A."/>
            <person name="Kumar A."/>
            <person name="Qiu R."/>
            <person name="Shendure J."/>
            <person name="Hall B."/>
        </authorList>
    </citation>
    <scope>NUCLEOTIDE SEQUENCE [LARGE SCALE GENOMIC DNA]</scope>
    <source>
        <strain evidence="3">RSF 1966-606</strain>
    </source>
</reference>
<evidence type="ECO:0000256" key="1">
    <source>
        <dbReference type="RuleBase" id="RU362006"/>
    </source>
</evidence>
<gene>
    <name evidence="3" type="ORF">C3L33_19540</name>
</gene>
<dbReference type="GO" id="GO:0016020">
    <property type="term" value="C:membrane"/>
    <property type="evidence" value="ECO:0007669"/>
    <property type="project" value="UniProtKB-SubCell"/>
</dbReference>
<evidence type="ECO:0000313" key="4">
    <source>
        <dbReference type="Proteomes" id="UP000428333"/>
    </source>
</evidence>
<name>A0A6A4L132_9ERIC</name>